<dbReference type="Proteomes" id="UP000289703">
    <property type="component" value="Unassembled WGS sequence"/>
</dbReference>
<keyword evidence="1" id="KW-1133">Transmembrane helix</keyword>
<dbReference type="InterPro" id="IPR012338">
    <property type="entry name" value="Beta-lactam/transpept-like"/>
</dbReference>
<dbReference type="OrthoDB" id="9805821at2"/>
<keyword evidence="3" id="KW-0378">Hydrolase</keyword>
<feature type="transmembrane region" description="Helical" evidence="1">
    <location>
        <begin position="523"/>
        <end position="547"/>
    </location>
</feature>
<feature type="transmembrane region" description="Helical" evidence="1">
    <location>
        <begin position="599"/>
        <end position="619"/>
    </location>
</feature>
<dbReference type="EMBL" id="SAXA01000004">
    <property type="protein sequence ID" value="RXQ95818.1"/>
    <property type="molecule type" value="Genomic_DNA"/>
</dbReference>
<proteinExistence type="predicted"/>
<protein>
    <submittedName>
        <fullName evidence="3">Class A beta-lactamase-related serine hydrolase</fullName>
    </submittedName>
</protein>
<dbReference type="RefSeq" id="WP_129253711.1">
    <property type="nucleotide sequence ID" value="NZ_SAXA01000004.1"/>
</dbReference>
<keyword evidence="1" id="KW-0812">Transmembrane</keyword>
<dbReference type="PANTHER" id="PTHR46825">
    <property type="entry name" value="D-ALANYL-D-ALANINE-CARBOXYPEPTIDASE/ENDOPEPTIDASE AMPH"/>
    <property type="match status" value="1"/>
</dbReference>
<evidence type="ECO:0000259" key="2">
    <source>
        <dbReference type="Pfam" id="PF00144"/>
    </source>
</evidence>
<dbReference type="GO" id="GO:0016787">
    <property type="term" value="F:hydrolase activity"/>
    <property type="evidence" value="ECO:0007669"/>
    <property type="project" value="UniProtKB-KW"/>
</dbReference>
<keyword evidence="4" id="KW-1185">Reference proteome</keyword>
<accession>A0A4Q1JML0</accession>
<evidence type="ECO:0000313" key="4">
    <source>
        <dbReference type="Proteomes" id="UP000289703"/>
    </source>
</evidence>
<keyword evidence="1" id="KW-0472">Membrane</keyword>
<reference evidence="3 4" key="1">
    <citation type="submission" date="2019-01" db="EMBL/GenBank/DDBJ databases">
        <title>Ancylomarina salipaludis sp. nov., isolated from a salt marsh.</title>
        <authorList>
            <person name="Yoon J.-H."/>
        </authorList>
    </citation>
    <scope>NUCLEOTIDE SEQUENCE [LARGE SCALE GENOMIC DNA]</scope>
    <source>
        <strain evidence="3 4">SHSM-M15</strain>
    </source>
</reference>
<dbReference type="AlphaFoldDB" id="A0A4Q1JML0"/>
<feature type="transmembrane region" description="Helical" evidence="1">
    <location>
        <begin position="567"/>
        <end position="587"/>
    </location>
</feature>
<dbReference type="PANTHER" id="PTHR46825:SF9">
    <property type="entry name" value="BETA-LACTAMASE-RELATED DOMAIN-CONTAINING PROTEIN"/>
    <property type="match status" value="1"/>
</dbReference>
<comment type="caution">
    <text evidence="3">The sequence shown here is derived from an EMBL/GenBank/DDBJ whole genome shotgun (WGS) entry which is preliminary data.</text>
</comment>
<dbReference type="Gene3D" id="3.40.710.10">
    <property type="entry name" value="DD-peptidase/beta-lactamase superfamily"/>
    <property type="match status" value="1"/>
</dbReference>
<evidence type="ECO:0000313" key="3">
    <source>
        <dbReference type="EMBL" id="RXQ95818.1"/>
    </source>
</evidence>
<gene>
    <name evidence="3" type="ORF">EO244_05785</name>
</gene>
<sequence length="629" mass="71199">MKFLKKILTILVFVIISKSLIFAQNKACINKPQTLSELEASIQKVLTKTSTPGAGVVMVAADSIVFLKGIGKADIERNLDVDENTMFRLGSVSKLFVGLAILKLQEEGRLNLKDKLVDILPNLEIVNPWESEYPIRIENLLEHTSGLNDWSLAELGSNDSKPKTLKESLEYYPKGRVARFVPGTRIQYSNLAVSIAAYIVETVSGMTYEDYVAKYFFKPMGMRNMTFRESEQYKKIGAKGYDNGVPMPYLHVLYRPSAALTGSPKELVGLLNFFINRGKIDGTPLLSESSLERMERNESLHVEKSELFNRNGLTNYASPYKSFIYRGHGGSVPGSNTDFCYLPEYNMGFAVMINDNNESVLNEISNLIKEYQTKDLVQDIAERKRSIHKSAKDLTGYYISVGAKFDCIKFLKKIKSIQKFWHQEDTLYVKSMLGAPYVYKFYSNGNKEFVSEYSDKFVIFQTNDPLEGEVINGNMGMLKKISPIYAYTLLTLFCAFLIVPVSVLIFVLLRLFIYFLGKKKDKIALWICLWPMVSTAIILVIALAIVISLQTPLDTFILLGNMSSLSILIFIGTIGFAVTSLWTVYYIFKNRNVKMSKLFYYHSALAAIFNLAFTVYFFSNGIIGLMTWI</sequence>
<organism evidence="3 4">
    <name type="scientific">Ancylomarina salipaludis</name>
    <dbReference type="NCBI Taxonomy" id="2501299"/>
    <lineage>
        <taxon>Bacteria</taxon>
        <taxon>Pseudomonadati</taxon>
        <taxon>Bacteroidota</taxon>
        <taxon>Bacteroidia</taxon>
        <taxon>Marinilabiliales</taxon>
        <taxon>Marinifilaceae</taxon>
        <taxon>Ancylomarina</taxon>
    </lineage>
</organism>
<dbReference type="Pfam" id="PF00144">
    <property type="entry name" value="Beta-lactamase"/>
    <property type="match status" value="1"/>
</dbReference>
<feature type="transmembrane region" description="Helical" evidence="1">
    <location>
        <begin position="484"/>
        <end position="511"/>
    </location>
</feature>
<feature type="domain" description="Beta-lactamase-related" evidence="2">
    <location>
        <begin position="40"/>
        <end position="358"/>
    </location>
</feature>
<evidence type="ECO:0000256" key="1">
    <source>
        <dbReference type="SAM" id="Phobius"/>
    </source>
</evidence>
<dbReference type="InterPro" id="IPR050491">
    <property type="entry name" value="AmpC-like"/>
</dbReference>
<dbReference type="InterPro" id="IPR001466">
    <property type="entry name" value="Beta-lactam-related"/>
</dbReference>
<dbReference type="SUPFAM" id="SSF56601">
    <property type="entry name" value="beta-lactamase/transpeptidase-like"/>
    <property type="match status" value="1"/>
</dbReference>
<name>A0A4Q1JML0_9BACT</name>